<dbReference type="SUPFAM" id="SSF52172">
    <property type="entry name" value="CheY-like"/>
    <property type="match status" value="1"/>
</dbReference>
<evidence type="ECO:0000256" key="5">
    <source>
        <dbReference type="ARBA" id="ARBA00022777"/>
    </source>
</evidence>
<dbReference type="Proteomes" id="UP000228593">
    <property type="component" value="Unassembled WGS sequence"/>
</dbReference>
<dbReference type="OrthoDB" id="9768069at2"/>
<dbReference type="GO" id="GO:0005886">
    <property type="term" value="C:plasma membrane"/>
    <property type="evidence" value="ECO:0007669"/>
    <property type="project" value="TreeGrafter"/>
</dbReference>
<feature type="modified residue" description="4-aspartylphosphate" evidence="6">
    <location>
        <position position="369"/>
    </location>
</feature>
<evidence type="ECO:0000313" key="11">
    <source>
        <dbReference type="Proteomes" id="UP000228593"/>
    </source>
</evidence>
<dbReference type="SMART" id="SM00448">
    <property type="entry name" value="REC"/>
    <property type="match status" value="1"/>
</dbReference>
<dbReference type="Pfam" id="PF00512">
    <property type="entry name" value="HisKA"/>
    <property type="match status" value="1"/>
</dbReference>
<evidence type="ECO:0000259" key="9">
    <source>
        <dbReference type="PROSITE" id="PS50110"/>
    </source>
</evidence>
<dbReference type="InterPro" id="IPR036890">
    <property type="entry name" value="HATPase_C_sf"/>
</dbReference>
<keyword evidence="4" id="KW-0808">Transferase</keyword>
<dbReference type="GO" id="GO:0000155">
    <property type="term" value="F:phosphorelay sensor kinase activity"/>
    <property type="evidence" value="ECO:0007669"/>
    <property type="project" value="InterPro"/>
</dbReference>
<keyword evidence="5 10" id="KW-0418">Kinase</keyword>
<dbReference type="SUPFAM" id="SSF55874">
    <property type="entry name" value="ATPase domain of HSP90 chaperone/DNA topoisomerase II/histidine kinase"/>
    <property type="match status" value="1"/>
</dbReference>
<dbReference type="Gene3D" id="3.30.565.10">
    <property type="entry name" value="Histidine kinase-like ATPase, C-terminal domain"/>
    <property type="match status" value="1"/>
</dbReference>
<reference evidence="10 11" key="1">
    <citation type="submission" date="2017-10" db="EMBL/GenBank/DDBJ databases">
        <title>Massilia psychrophilum sp. nov., a novel purple-pigmented bacterium isolated from Tianshan glacier, Xinjiang Municipality, China.</title>
        <authorList>
            <person name="Wang H."/>
        </authorList>
    </citation>
    <scope>NUCLEOTIDE SEQUENCE [LARGE SCALE GENOMIC DNA]</scope>
    <source>
        <strain evidence="10 11">JCM 30813</strain>
    </source>
</reference>
<sequence length="458" mass="49365">MPALPQAQYEDEIASLRSTISELRGTILEQAREKDRSEAVAVLVQRLQAANQHLVLATFDARDLQATAEAAHLRQIEFLSMLAHELRNPLQPMAMASDLLAGHAGLHPNIARVHAVYSRQIAHMERLVDDLLDASRVASGKITLQLAPVLLRNVIDNAVETSQPGIDKRYQRLQVRLPSTPLTIQGDLIRLAQVFSNLLINASKFTQEYGHIDVTAERVGDTVEVTVSDDGAGIAAELQPFVFDLFTQGYRSLERAQGGLGIGLSLVRSITQLHGGSARVVSEGSGKGSSFIITLPLSPSLEATHDSSAAASMSPTLPCNILLIEDNIDANDVMTMLLAADGHTVTSCFDGPSGLRAGLNHAFDVVLCDIGLPGMDGFQVVSAMRAALDAPYPCFIATTGYNTAGQMDRASEAGFDHYLVKPLSLVLLTRIIGTHATQLRDPPSRQRDAATALRPKKY</sequence>
<dbReference type="PANTHER" id="PTHR43047">
    <property type="entry name" value="TWO-COMPONENT HISTIDINE PROTEIN KINASE"/>
    <property type="match status" value="1"/>
</dbReference>
<feature type="domain" description="Histidine kinase" evidence="8">
    <location>
        <begin position="81"/>
        <end position="299"/>
    </location>
</feature>
<protein>
    <recommendedName>
        <fullName evidence="2">histidine kinase</fullName>
        <ecNumber evidence="2">2.7.13.3</ecNumber>
    </recommendedName>
</protein>
<dbReference type="InterPro" id="IPR004358">
    <property type="entry name" value="Sig_transdc_His_kin-like_C"/>
</dbReference>
<evidence type="ECO:0000256" key="1">
    <source>
        <dbReference type="ARBA" id="ARBA00000085"/>
    </source>
</evidence>
<dbReference type="InterPro" id="IPR036097">
    <property type="entry name" value="HisK_dim/P_sf"/>
</dbReference>
<proteinExistence type="predicted"/>
<dbReference type="SUPFAM" id="SSF47384">
    <property type="entry name" value="Homodimeric domain of signal transducing histidine kinase"/>
    <property type="match status" value="1"/>
</dbReference>
<evidence type="ECO:0000313" key="10">
    <source>
        <dbReference type="EMBL" id="PIL39553.1"/>
    </source>
</evidence>
<evidence type="ECO:0000256" key="3">
    <source>
        <dbReference type="ARBA" id="ARBA00022553"/>
    </source>
</evidence>
<dbReference type="AlphaFoldDB" id="A0A2G8T0R6"/>
<feature type="domain" description="Response regulatory" evidence="9">
    <location>
        <begin position="320"/>
        <end position="436"/>
    </location>
</feature>
<evidence type="ECO:0000256" key="4">
    <source>
        <dbReference type="ARBA" id="ARBA00022679"/>
    </source>
</evidence>
<dbReference type="Gene3D" id="3.40.50.2300">
    <property type="match status" value="1"/>
</dbReference>
<keyword evidence="3 6" id="KW-0597">Phosphoprotein</keyword>
<dbReference type="PANTHER" id="PTHR43047:SF72">
    <property type="entry name" value="OSMOSENSING HISTIDINE PROTEIN KINASE SLN1"/>
    <property type="match status" value="1"/>
</dbReference>
<dbReference type="SMART" id="SM00388">
    <property type="entry name" value="HisKA"/>
    <property type="match status" value="1"/>
</dbReference>
<organism evidence="10 11">
    <name type="scientific">Massilia psychrophila</name>
    <dbReference type="NCBI Taxonomy" id="1603353"/>
    <lineage>
        <taxon>Bacteria</taxon>
        <taxon>Pseudomonadati</taxon>
        <taxon>Pseudomonadota</taxon>
        <taxon>Betaproteobacteria</taxon>
        <taxon>Burkholderiales</taxon>
        <taxon>Oxalobacteraceae</taxon>
        <taxon>Telluria group</taxon>
        <taxon>Massilia</taxon>
    </lineage>
</organism>
<dbReference type="PROSITE" id="PS50110">
    <property type="entry name" value="RESPONSE_REGULATORY"/>
    <property type="match status" value="1"/>
</dbReference>
<dbReference type="PRINTS" id="PR00344">
    <property type="entry name" value="BCTRLSENSOR"/>
</dbReference>
<comment type="caution">
    <text evidence="10">The sequence shown here is derived from an EMBL/GenBank/DDBJ whole genome shotgun (WGS) entry which is preliminary data.</text>
</comment>
<dbReference type="Pfam" id="PF02518">
    <property type="entry name" value="HATPase_c"/>
    <property type="match status" value="1"/>
</dbReference>
<dbReference type="Gene3D" id="1.10.287.130">
    <property type="match status" value="1"/>
</dbReference>
<dbReference type="SMART" id="SM00387">
    <property type="entry name" value="HATPase_c"/>
    <property type="match status" value="1"/>
</dbReference>
<dbReference type="EMBL" id="PDOB01000017">
    <property type="protein sequence ID" value="PIL39553.1"/>
    <property type="molecule type" value="Genomic_DNA"/>
</dbReference>
<dbReference type="InterPro" id="IPR001789">
    <property type="entry name" value="Sig_transdc_resp-reg_receiver"/>
</dbReference>
<evidence type="ECO:0000256" key="6">
    <source>
        <dbReference type="PROSITE-ProRule" id="PRU00169"/>
    </source>
</evidence>
<dbReference type="InterPro" id="IPR003594">
    <property type="entry name" value="HATPase_dom"/>
</dbReference>
<evidence type="ECO:0000256" key="2">
    <source>
        <dbReference type="ARBA" id="ARBA00012438"/>
    </source>
</evidence>
<keyword evidence="11" id="KW-1185">Reference proteome</keyword>
<dbReference type="InterPro" id="IPR011006">
    <property type="entry name" value="CheY-like_superfamily"/>
</dbReference>
<dbReference type="PROSITE" id="PS50109">
    <property type="entry name" value="HIS_KIN"/>
    <property type="match status" value="1"/>
</dbReference>
<name>A0A2G8T0R6_9BURK</name>
<comment type="catalytic activity">
    <reaction evidence="1">
        <text>ATP + protein L-histidine = ADP + protein N-phospho-L-histidine.</text>
        <dbReference type="EC" id="2.7.13.3"/>
    </reaction>
</comment>
<accession>A0A2G8T0R6</accession>
<feature type="region of interest" description="Disordered" evidence="7">
    <location>
        <begin position="438"/>
        <end position="458"/>
    </location>
</feature>
<dbReference type="EC" id="2.7.13.3" evidence="2"/>
<dbReference type="CDD" id="cd00082">
    <property type="entry name" value="HisKA"/>
    <property type="match status" value="1"/>
</dbReference>
<evidence type="ECO:0000259" key="8">
    <source>
        <dbReference type="PROSITE" id="PS50109"/>
    </source>
</evidence>
<dbReference type="Pfam" id="PF00072">
    <property type="entry name" value="Response_reg"/>
    <property type="match status" value="1"/>
</dbReference>
<dbReference type="InterPro" id="IPR005467">
    <property type="entry name" value="His_kinase_dom"/>
</dbReference>
<dbReference type="GO" id="GO:0009927">
    <property type="term" value="F:histidine phosphotransfer kinase activity"/>
    <property type="evidence" value="ECO:0007669"/>
    <property type="project" value="TreeGrafter"/>
</dbReference>
<evidence type="ECO:0000256" key="7">
    <source>
        <dbReference type="SAM" id="MobiDB-lite"/>
    </source>
</evidence>
<dbReference type="InterPro" id="IPR003661">
    <property type="entry name" value="HisK_dim/P_dom"/>
</dbReference>
<gene>
    <name evidence="10" type="ORF">CR103_12180</name>
</gene>